<reference evidence="2 3" key="1">
    <citation type="journal article" date="2019" name="Environ. Health Perspect.">
        <title>Inter-host Transmission of Carbapenemase-Producing Escherichia coli among Humans and Backyard Animals.</title>
        <authorList>
            <person name="Li J."/>
            <person name="Bi Z."/>
            <person name="Ma S."/>
            <person name="Chen B."/>
            <person name="Cai C."/>
            <person name="He J."/>
            <person name="Schwarz S."/>
            <person name="Sun C."/>
            <person name="Zhou Y."/>
            <person name="Yin J."/>
            <person name="Hulth A."/>
            <person name="Wang Y."/>
            <person name="Shen Z."/>
            <person name="Wang S."/>
            <person name="Wu C."/>
            <person name="Nilsson L.E."/>
            <person name="Walsh T.R."/>
            <person name="Borjesson S."/>
            <person name="Shen J."/>
            <person name="Sun Q."/>
            <person name="Wang Y."/>
        </authorList>
    </citation>
    <scope>NUCLEOTIDE SEQUENCE [LARGE SCALE GENOMIC DNA]</scope>
    <source>
        <strain evidence="2 3">A016f</strain>
    </source>
</reference>
<keyword evidence="1" id="KW-1133">Transmembrane helix</keyword>
<feature type="transmembrane region" description="Helical" evidence="1">
    <location>
        <begin position="95"/>
        <end position="124"/>
    </location>
</feature>
<dbReference type="EMBL" id="RYCF01000743">
    <property type="protein sequence ID" value="MQK28510.1"/>
    <property type="molecule type" value="Genomic_DNA"/>
</dbReference>
<dbReference type="SUPFAM" id="SSF103473">
    <property type="entry name" value="MFS general substrate transporter"/>
    <property type="match status" value="1"/>
</dbReference>
<dbReference type="InterPro" id="IPR036259">
    <property type="entry name" value="MFS_trans_sf"/>
</dbReference>
<evidence type="ECO:0000256" key="1">
    <source>
        <dbReference type="SAM" id="Phobius"/>
    </source>
</evidence>
<keyword evidence="1" id="KW-0472">Membrane</keyword>
<dbReference type="Proteomes" id="UP000359125">
    <property type="component" value="Unassembled WGS sequence"/>
</dbReference>
<dbReference type="RefSeq" id="WP_193565414.1">
    <property type="nucleotide sequence ID" value="NZ_RYCF01000743.1"/>
</dbReference>
<dbReference type="AlphaFoldDB" id="A0A5P0JIH2"/>
<feature type="transmembrane region" description="Helical" evidence="1">
    <location>
        <begin position="12"/>
        <end position="33"/>
    </location>
</feature>
<keyword evidence="1" id="KW-0812">Transmembrane</keyword>
<name>A0A5P0JIH2_ECOLX</name>
<feature type="transmembrane region" description="Helical" evidence="1">
    <location>
        <begin position="145"/>
        <end position="168"/>
    </location>
</feature>
<feature type="non-terminal residue" evidence="2">
    <location>
        <position position="187"/>
    </location>
</feature>
<comment type="caution">
    <text evidence="2">The sequence shown here is derived from an EMBL/GenBank/DDBJ whole genome shotgun (WGS) entry which is preliminary data.</text>
</comment>
<protein>
    <submittedName>
        <fullName evidence="2">Melibiose:sodium transporter MelB</fullName>
    </submittedName>
</protein>
<feature type="non-terminal residue" evidence="2">
    <location>
        <position position="1"/>
    </location>
</feature>
<feature type="transmembrane region" description="Helical" evidence="1">
    <location>
        <begin position="39"/>
        <end position="57"/>
    </location>
</feature>
<evidence type="ECO:0000313" key="3">
    <source>
        <dbReference type="Proteomes" id="UP000359125"/>
    </source>
</evidence>
<organism evidence="2 3">
    <name type="scientific">Escherichia coli</name>
    <dbReference type="NCBI Taxonomy" id="562"/>
    <lineage>
        <taxon>Bacteria</taxon>
        <taxon>Pseudomonadati</taxon>
        <taxon>Pseudomonadota</taxon>
        <taxon>Gammaproteobacteria</taxon>
        <taxon>Enterobacterales</taxon>
        <taxon>Enterobacteriaceae</taxon>
        <taxon>Escherichia</taxon>
    </lineage>
</organism>
<evidence type="ECO:0000313" key="2">
    <source>
        <dbReference type="EMBL" id="MQK28510.1"/>
    </source>
</evidence>
<sequence length="187" mass="20343">NDQLSCLLGMALAYNVASNIITGFAIYYFSYVIGDADLFPYYLSYAGAANLVTLVFFPRLVKSLSRRILWAGASILPVLSCGVLLLMALMSYHNVVLIVIAGILLNVGTALFWVLQVIMVADIVDYGEYKLHVRCESIAYSVQTMVVKGGSAFAAFFIAVVLGMIGYVPNVEQSTQALLGMQFIMIA</sequence>
<accession>A0A5P0JIH2</accession>
<feature type="transmembrane region" description="Helical" evidence="1">
    <location>
        <begin position="69"/>
        <end position="89"/>
    </location>
</feature>
<dbReference type="Pfam" id="PF13347">
    <property type="entry name" value="MFS_2"/>
    <property type="match status" value="1"/>
</dbReference>
<proteinExistence type="predicted"/>
<gene>
    <name evidence="2" type="ORF">EIZ93_30955</name>
</gene>